<accession>A0A1J1E5L5</accession>
<organism evidence="2 3">
    <name type="scientific">Ichthyobacterium seriolicida</name>
    <dbReference type="NCBI Taxonomy" id="242600"/>
    <lineage>
        <taxon>Bacteria</taxon>
        <taxon>Pseudomonadati</taxon>
        <taxon>Bacteroidota</taxon>
        <taxon>Flavobacteriia</taxon>
        <taxon>Flavobacteriales</taxon>
        <taxon>Ichthyobacteriaceae</taxon>
        <taxon>Ichthyobacterium</taxon>
    </lineage>
</organism>
<dbReference type="Pfam" id="PF07659">
    <property type="entry name" value="DUF1599"/>
    <property type="match status" value="2"/>
</dbReference>
<evidence type="ECO:0000313" key="2">
    <source>
        <dbReference type="EMBL" id="BAV95340.1"/>
    </source>
</evidence>
<dbReference type="EMBL" id="AP014564">
    <property type="protein sequence ID" value="BAV95340.1"/>
    <property type="molecule type" value="Genomic_DNA"/>
</dbReference>
<dbReference type="RefSeq" id="WP_096687054.1">
    <property type="nucleotide sequence ID" value="NZ_AP014564.1"/>
</dbReference>
<dbReference type="AlphaFoldDB" id="A0A1J1E5L5"/>
<evidence type="ECO:0000313" key="3">
    <source>
        <dbReference type="Proteomes" id="UP000243197"/>
    </source>
</evidence>
<protein>
    <recommendedName>
        <fullName evidence="1">Nucleotide modification associated domain-containing protein</fullName>
    </recommendedName>
</protein>
<dbReference type="KEGG" id="ise:JBKA6_1327"/>
<sequence>MHKTSEEYDLVIRRSRDIFSAKMLDYCSTWRTLSLPSLTDQIFIKIRRIKTIQNKGEQKIDDSIYSEFIAMLNYCVMALINLEKGVVESPDMNLEETMEKYDNHILMTKELMLDKNHDYDDAWRSMRVSSITDLIFQKVLRIKNIEDNDGKTTISENVDSNYQDIINYSVFAMIRLGYPV</sequence>
<proteinExistence type="predicted"/>
<dbReference type="Proteomes" id="UP000243197">
    <property type="component" value="Chromosome"/>
</dbReference>
<reference evidence="2 3" key="1">
    <citation type="submission" date="2014-03" db="EMBL/GenBank/DDBJ databases">
        <title>complete genome sequence of Flavobacteriaceae bacterium JBKA-6.</title>
        <authorList>
            <person name="Takano T."/>
            <person name="Nakamura Y."/>
            <person name="Takuma S."/>
            <person name="Yasuike M."/>
            <person name="Matsuyama T."/>
            <person name="Sakai T."/>
            <person name="Fujiwara A."/>
            <person name="Kimoto K."/>
            <person name="Fukuda Y."/>
            <person name="Kondo H."/>
            <person name="Hirono I."/>
            <person name="Nakayasu C."/>
        </authorList>
    </citation>
    <scope>NUCLEOTIDE SEQUENCE [LARGE SCALE GENOMIC DNA]</scope>
    <source>
        <strain evidence="2 3">JBKA-6</strain>
    </source>
</reference>
<feature type="domain" description="Nucleotide modification associated" evidence="1">
    <location>
        <begin position="115"/>
        <end position="176"/>
    </location>
</feature>
<keyword evidence="3" id="KW-1185">Reference proteome</keyword>
<dbReference type="InterPro" id="IPR011630">
    <property type="entry name" value="DUF1599"/>
</dbReference>
<gene>
    <name evidence="2" type="ORF">JBKA6_1327</name>
</gene>
<dbReference type="OrthoDB" id="659365at2"/>
<feature type="domain" description="Nucleotide modification associated" evidence="1">
    <location>
        <begin position="22"/>
        <end position="82"/>
    </location>
</feature>
<name>A0A1J1E5L5_9FLAO</name>
<evidence type="ECO:0000259" key="1">
    <source>
        <dbReference type="Pfam" id="PF07659"/>
    </source>
</evidence>